<reference evidence="1 2" key="1">
    <citation type="submission" date="2020-08" db="EMBL/GenBank/DDBJ databases">
        <title>Sphingobacterium sp. DN04309 isolated from aquaculture water.</title>
        <authorList>
            <person name="Zhang M."/>
        </authorList>
    </citation>
    <scope>NUCLEOTIDE SEQUENCE [LARGE SCALE GENOMIC DNA]</scope>
    <source>
        <strain evidence="1 2">DN04309</strain>
    </source>
</reference>
<keyword evidence="2" id="KW-1185">Reference proteome</keyword>
<evidence type="ECO:0000313" key="1">
    <source>
        <dbReference type="EMBL" id="MBD1429863.1"/>
    </source>
</evidence>
<comment type="caution">
    <text evidence="1">The sequence shown here is derived from an EMBL/GenBank/DDBJ whole genome shotgun (WGS) entry which is preliminary data.</text>
</comment>
<accession>A0ABR7YEX9</accession>
<gene>
    <name evidence="1" type="ORF">H8B04_09790</name>
</gene>
<organism evidence="1 2">
    <name type="scientific">Sphingobacterium litopenaei</name>
    <dbReference type="NCBI Taxonomy" id="2763500"/>
    <lineage>
        <taxon>Bacteria</taxon>
        <taxon>Pseudomonadati</taxon>
        <taxon>Bacteroidota</taxon>
        <taxon>Sphingobacteriia</taxon>
        <taxon>Sphingobacteriales</taxon>
        <taxon>Sphingobacteriaceae</taxon>
        <taxon>Sphingobacterium</taxon>
    </lineage>
</organism>
<protein>
    <recommendedName>
        <fullName evidence="3">TFIIB-type zinc ribbon-containing protein</fullName>
    </recommendedName>
</protein>
<dbReference type="EMBL" id="JACOIJ010000016">
    <property type="protein sequence ID" value="MBD1429863.1"/>
    <property type="molecule type" value="Genomic_DNA"/>
</dbReference>
<dbReference type="Proteomes" id="UP000651271">
    <property type="component" value="Unassembled WGS sequence"/>
</dbReference>
<dbReference type="RefSeq" id="WP_165291533.1">
    <property type="nucleotide sequence ID" value="NZ_JACOIJ010000016.1"/>
</dbReference>
<evidence type="ECO:0000313" key="2">
    <source>
        <dbReference type="Proteomes" id="UP000651271"/>
    </source>
</evidence>
<name>A0ABR7YEX9_9SPHI</name>
<proteinExistence type="predicted"/>
<sequence length="147" mass="17031">MSTRFHDQNKRLSDFQTEVLVVCPTCGKKAIAKVDYELKKAILFCEICGFNKQIPTEVTVFGINGNWNIAAHSYFGAQLWLQHPFKNDVFIAFNADHLNYLGQYIAADLREHKDRTGFTLLERLPKFYHDVKNRKALLAIIQKLKKK</sequence>
<evidence type="ECO:0008006" key="3">
    <source>
        <dbReference type="Google" id="ProtNLM"/>
    </source>
</evidence>